<keyword evidence="3" id="KW-0963">Cytoplasm</keyword>
<dbReference type="GO" id="GO:0016151">
    <property type="term" value="F:nickel cation binding"/>
    <property type="evidence" value="ECO:0007669"/>
    <property type="project" value="UniProtKB-UniRule"/>
</dbReference>
<keyword evidence="1 3" id="KW-0996">Nickel insertion</keyword>
<accession>A0AAE3LRJ3</accession>
<dbReference type="AlphaFoldDB" id="A0AAE3LRJ3"/>
<dbReference type="InterPro" id="IPR038277">
    <property type="entry name" value="UreF_sf"/>
</dbReference>
<evidence type="ECO:0000313" key="4">
    <source>
        <dbReference type="EMBL" id="MCV6824653.1"/>
    </source>
</evidence>
<dbReference type="Gene3D" id="1.10.4190.10">
    <property type="entry name" value="Urease accessory protein UreF"/>
    <property type="match status" value="1"/>
</dbReference>
<keyword evidence="5" id="KW-1185">Reference proteome</keyword>
<evidence type="ECO:0000256" key="3">
    <source>
        <dbReference type="HAMAP-Rule" id="MF_01385"/>
    </source>
</evidence>
<reference evidence="4" key="1">
    <citation type="submission" date="2022-10" db="EMBL/GenBank/DDBJ databases">
        <authorList>
            <person name="Yue Y."/>
        </authorList>
    </citation>
    <scope>NUCLEOTIDE SEQUENCE</scope>
    <source>
        <strain evidence="4">Z654</strain>
    </source>
</reference>
<dbReference type="Proteomes" id="UP001208041">
    <property type="component" value="Unassembled WGS sequence"/>
</dbReference>
<keyword evidence="2 3" id="KW-0143">Chaperone</keyword>
<comment type="subcellular location">
    <subcellularLocation>
        <location evidence="3">Cytoplasm</location>
    </subcellularLocation>
</comment>
<dbReference type="InterPro" id="IPR002639">
    <property type="entry name" value="UreF"/>
</dbReference>
<organism evidence="4 5">
    <name type="scientific">Halocynthiibacter halioticoli</name>
    <dbReference type="NCBI Taxonomy" id="2986804"/>
    <lineage>
        <taxon>Bacteria</taxon>
        <taxon>Pseudomonadati</taxon>
        <taxon>Pseudomonadota</taxon>
        <taxon>Alphaproteobacteria</taxon>
        <taxon>Rhodobacterales</taxon>
        <taxon>Paracoccaceae</taxon>
        <taxon>Halocynthiibacter</taxon>
    </lineage>
</organism>
<dbReference type="PIRSF" id="PIRSF009467">
    <property type="entry name" value="Ureas_acces_UreF"/>
    <property type="match status" value="1"/>
</dbReference>
<protein>
    <recommendedName>
        <fullName evidence="3">Urease accessory protein UreF</fullName>
    </recommendedName>
</protein>
<dbReference type="EMBL" id="JAOYFC010000002">
    <property type="protein sequence ID" value="MCV6824653.1"/>
    <property type="molecule type" value="Genomic_DNA"/>
</dbReference>
<evidence type="ECO:0000256" key="2">
    <source>
        <dbReference type="ARBA" id="ARBA00023186"/>
    </source>
</evidence>
<comment type="caution">
    <text evidence="4">The sequence shown here is derived from an EMBL/GenBank/DDBJ whole genome shotgun (WGS) entry which is preliminary data.</text>
</comment>
<comment type="similarity">
    <text evidence="3">Belongs to the UreF family.</text>
</comment>
<dbReference type="PANTHER" id="PTHR33620:SF1">
    <property type="entry name" value="UREASE ACCESSORY PROTEIN F"/>
    <property type="match status" value="1"/>
</dbReference>
<dbReference type="Pfam" id="PF01730">
    <property type="entry name" value="UreF"/>
    <property type="match status" value="1"/>
</dbReference>
<evidence type="ECO:0000256" key="1">
    <source>
        <dbReference type="ARBA" id="ARBA00022988"/>
    </source>
</evidence>
<comment type="subunit">
    <text evidence="3">UreD, UreF and UreG form a complex that acts as a GTP-hydrolysis-dependent molecular chaperone, activating the urease apoprotein by helping to assemble the nickel containing metallocenter of UreC. The UreE protein probably delivers the nickel.</text>
</comment>
<proteinExistence type="inferred from homology"/>
<dbReference type="PANTHER" id="PTHR33620">
    <property type="entry name" value="UREASE ACCESSORY PROTEIN F"/>
    <property type="match status" value="1"/>
</dbReference>
<dbReference type="RefSeq" id="WP_263953511.1">
    <property type="nucleotide sequence ID" value="NZ_JAOYFC010000002.1"/>
</dbReference>
<sequence length="207" mass="21645">MTADLLSLTQWLSPAFPLGSFAYSHGLETTVVQGDVRTASELERWIKDVLQHGAGRVDAILLCQSLKGAEVADLARALAASKERLEESEAQGRAFVETVNAITGAEFAAAPLPVAVGIAARSLSLGPVEVASLYLHAFASNLVSVGVRFIPLGQTEGQQVLSALHATITDIATAASTAALDDIASAAFGADMAAMQHETQDVRIFKT</sequence>
<evidence type="ECO:0000313" key="5">
    <source>
        <dbReference type="Proteomes" id="UP001208041"/>
    </source>
</evidence>
<gene>
    <name evidence="3" type="primary">ureF</name>
    <name evidence="4" type="ORF">OH136_08805</name>
</gene>
<name>A0AAE3LRJ3_9RHOB</name>
<comment type="function">
    <text evidence="3">Required for maturation of urease via the functional incorporation of the urease nickel metallocenter.</text>
</comment>
<dbReference type="GO" id="GO:0005737">
    <property type="term" value="C:cytoplasm"/>
    <property type="evidence" value="ECO:0007669"/>
    <property type="project" value="UniProtKB-SubCell"/>
</dbReference>
<dbReference type="HAMAP" id="MF_01385">
    <property type="entry name" value="UreF"/>
    <property type="match status" value="1"/>
</dbReference>